<dbReference type="EMBL" id="CP058579">
    <property type="protein sequence ID" value="QLG60866.1"/>
    <property type="molecule type" value="Genomic_DNA"/>
</dbReference>
<dbReference type="InterPro" id="IPR032580">
    <property type="entry name" value="SatD"/>
</dbReference>
<dbReference type="KEGG" id="halu:HUG12_03540"/>
<dbReference type="OrthoDB" id="192419at2157"/>
<evidence type="ECO:0008006" key="3">
    <source>
        <dbReference type="Google" id="ProtNLM"/>
    </source>
</evidence>
<reference evidence="1 2" key="1">
    <citation type="submission" date="2020-06" db="EMBL/GenBank/DDBJ databases">
        <title>NJ-3-1, isolated from saline soil.</title>
        <authorList>
            <person name="Cui H.L."/>
            <person name="Shi X."/>
        </authorList>
    </citation>
    <scope>NUCLEOTIDE SEQUENCE [LARGE SCALE GENOMIC DNA]</scope>
    <source>
        <strain evidence="1 2">NJ-3-1</strain>
    </source>
</reference>
<dbReference type="GeneID" id="56036501"/>
<dbReference type="Pfam" id="PF16264">
    <property type="entry name" value="SatD"/>
    <property type="match status" value="1"/>
</dbReference>
<evidence type="ECO:0000313" key="2">
    <source>
        <dbReference type="Proteomes" id="UP000509626"/>
    </source>
</evidence>
<gene>
    <name evidence="1" type="ORF">HUG12_03540</name>
</gene>
<protein>
    <recommendedName>
        <fullName evidence="3">SatD family (SatD)</fullName>
    </recommendedName>
</protein>
<keyword evidence="2" id="KW-1185">Reference proteome</keyword>
<sequence length="217" mass="23433">MEGDERTYVVLGDVVGSRDVPERDRLRRELRAALAGANDEYGADVGAPFTPLKGVDEFGGTLTGRGTIYGVVRAVQEGLHPTVARYAVVRGEVDVNPDSTDVRTMDGPAFHRADELLADLASGDGNFVVETGDPSVDDLATAAGDLALAVREGWTERQMEVARAYRVQGTQVRVAEEFGVSKQAISKTLRAAQYDRVRRAEERLNRALASGADERGQ</sequence>
<name>A0A7D5L8K2_9EURY</name>
<dbReference type="Proteomes" id="UP000509626">
    <property type="component" value="Chromosome"/>
</dbReference>
<organism evidence="1 2">
    <name type="scientific">Halorarum salinum</name>
    <dbReference type="NCBI Taxonomy" id="2743089"/>
    <lineage>
        <taxon>Archaea</taxon>
        <taxon>Methanobacteriati</taxon>
        <taxon>Methanobacteriota</taxon>
        <taxon>Stenosarchaea group</taxon>
        <taxon>Halobacteria</taxon>
        <taxon>Halobacteriales</taxon>
        <taxon>Haloferacaceae</taxon>
        <taxon>Halorarum</taxon>
    </lineage>
</organism>
<proteinExistence type="predicted"/>
<evidence type="ECO:0000313" key="1">
    <source>
        <dbReference type="EMBL" id="QLG60866.1"/>
    </source>
</evidence>
<dbReference type="RefSeq" id="WP_179267452.1">
    <property type="nucleotide sequence ID" value="NZ_CP058579.1"/>
</dbReference>
<accession>A0A7D5L8K2</accession>
<dbReference type="AlphaFoldDB" id="A0A7D5L8K2"/>